<dbReference type="Gene3D" id="3.30.470.20">
    <property type="entry name" value="ATP-grasp fold, B domain"/>
    <property type="match status" value="2"/>
</dbReference>
<dbReference type="SUPFAM" id="SSF52009">
    <property type="entry name" value="Phosphohistidine domain"/>
    <property type="match status" value="1"/>
</dbReference>
<dbReference type="PANTHER" id="PTHR43615:SF1">
    <property type="entry name" value="PPDK_N DOMAIN-CONTAINING PROTEIN"/>
    <property type="match status" value="1"/>
</dbReference>
<evidence type="ECO:0000313" key="3">
    <source>
        <dbReference type="EMBL" id="MFC7245253.1"/>
    </source>
</evidence>
<dbReference type="Pfam" id="PF00391">
    <property type="entry name" value="PEP-utilizers"/>
    <property type="match status" value="1"/>
</dbReference>
<dbReference type="InterPro" id="IPR002192">
    <property type="entry name" value="PPDK_AMP/ATP-bd"/>
</dbReference>
<proteinExistence type="predicted"/>
<dbReference type="InterPro" id="IPR051549">
    <property type="entry name" value="PEP_Utilizing_Enz"/>
</dbReference>
<protein>
    <submittedName>
        <fullName evidence="3">PEP/pyruvate-binding domain-containing protein</fullName>
    </submittedName>
</protein>
<feature type="domain" description="Pyruvate phosphate dikinase AMP/ATP-binding" evidence="2">
    <location>
        <begin position="55"/>
        <end position="186"/>
    </location>
</feature>
<dbReference type="InterPro" id="IPR013815">
    <property type="entry name" value="ATP_grasp_subdomain_1"/>
</dbReference>
<dbReference type="RefSeq" id="WP_376808194.1">
    <property type="nucleotide sequence ID" value="NZ_JBHTAC010000024.1"/>
</dbReference>
<dbReference type="Pfam" id="PF01326">
    <property type="entry name" value="PPDK_N"/>
    <property type="match status" value="2"/>
</dbReference>
<dbReference type="Proteomes" id="UP001596392">
    <property type="component" value="Unassembled WGS sequence"/>
</dbReference>
<name>A0ABW2H0A7_9ACTN</name>
<feature type="domain" description="Pyruvate phosphate dikinase AMP/ATP-binding" evidence="2">
    <location>
        <begin position="202"/>
        <end position="251"/>
    </location>
</feature>
<dbReference type="PANTHER" id="PTHR43615">
    <property type="entry name" value="PHOSPHOENOLPYRUVATE SYNTHASE-RELATED"/>
    <property type="match status" value="1"/>
</dbReference>
<dbReference type="Gene3D" id="3.50.30.10">
    <property type="entry name" value="Phosphohistidine domain"/>
    <property type="match status" value="1"/>
</dbReference>
<comment type="caution">
    <text evidence="3">The sequence shown here is derived from an EMBL/GenBank/DDBJ whole genome shotgun (WGS) entry which is preliminary data.</text>
</comment>
<keyword evidence="4" id="KW-1185">Reference proteome</keyword>
<evidence type="ECO:0000259" key="1">
    <source>
        <dbReference type="Pfam" id="PF00391"/>
    </source>
</evidence>
<sequence length="745" mass="78656">MGTRSWLIDLADAAAARGRAGGKAAVLAELAGAGFAVPPGFVVTADALTDPGLVEALAQAAARCGGGRFAVRSSGAAEDLPDASYAGLYETFLDVAPDGLAEAVRRCFAAAGSERVRAYHDRRVQPGGEATMAVLVQSMVDAAAAGVVFTAHPVTGARDQVVVTAVAGLGESLVSGEQNGEEWTVCSGQAVRTRAGSGLDGVLNTGQAAEVADLAVRVAAHYGCPQDIEWAIDAVGRLWLLQSRPMTALPDAVSWDPPGPGLWMRNFRVGEWLPEAVTPLFATWLLPELEGGYLDGMHTTIGVRVPFRWALVNDWYYTAAPVPSARLLAAVLARGRGRAIRTLFHALIQVGRDPAAADRKVLSGLYRHWRDVQLARYRALVTTAQAEVDTAGPARLAQLATAIAREAGAYMWLLAVVGGSAWKMEARLARFCREHLTGVLDPDIGVQVLLRGLPGAEPGAPAGHEVQSLDWHQPVAAELPPIAADHTGITARHQMLSEQRAAAEATCRAVLADRTRLLSDFDALLRVAQRYAAIREEQARDFTLGWPVLRACAARTGQYLADRNLLDQPQDVHFCTYDEVVAAIDADPADLAARSRFRHAAWEQRRRLAAPVTLGRPPRLIGDLIDNAVRAARGGDPDADAIAGHPASAGRATGPVRIVRGPDDFAAFTQGEVLVARATSPAWTLLFARAAAVVTDGGTLAAHASLVAREYGIPAVVGTGDATSRLHDGQIVTVDGTTGSVTILA</sequence>
<dbReference type="SUPFAM" id="SSF56059">
    <property type="entry name" value="Glutathione synthetase ATP-binding domain-like"/>
    <property type="match status" value="1"/>
</dbReference>
<organism evidence="3 4">
    <name type="scientific">Catellatospora aurea</name>
    <dbReference type="NCBI Taxonomy" id="1337874"/>
    <lineage>
        <taxon>Bacteria</taxon>
        <taxon>Bacillati</taxon>
        <taxon>Actinomycetota</taxon>
        <taxon>Actinomycetes</taxon>
        <taxon>Micromonosporales</taxon>
        <taxon>Micromonosporaceae</taxon>
        <taxon>Catellatospora</taxon>
    </lineage>
</organism>
<dbReference type="EMBL" id="JBHTAC010000024">
    <property type="protein sequence ID" value="MFC7245253.1"/>
    <property type="molecule type" value="Genomic_DNA"/>
</dbReference>
<gene>
    <name evidence="3" type="ORF">ACFQO7_22495</name>
</gene>
<evidence type="ECO:0000313" key="4">
    <source>
        <dbReference type="Proteomes" id="UP001596392"/>
    </source>
</evidence>
<dbReference type="Gene3D" id="3.30.1490.20">
    <property type="entry name" value="ATP-grasp fold, A domain"/>
    <property type="match status" value="2"/>
</dbReference>
<evidence type="ECO:0000259" key="2">
    <source>
        <dbReference type="Pfam" id="PF01326"/>
    </source>
</evidence>
<reference evidence="4" key="1">
    <citation type="journal article" date="2019" name="Int. J. Syst. Evol. Microbiol.">
        <title>The Global Catalogue of Microorganisms (GCM) 10K type strain sequencing project: providing services to taxonomists for standard genome sequencing and annotation.</title>
        <authorList>
            <consortium name="The Broad Institute Genomics Platform"/>
            <consortium name="The Broad Institute Genome Sequencing Center for Infectious Disease"/>
            <person name="Wu L."/>
            <person name="Ma J."/>
        </authorList>
    </citation>
    <scope>NUCLEOTIDE SEQUENCE [LARGE SCALE GENOMIC DNA]</scope>
    <source>
        <strain evidence="4">CGMCC 1.9106</strain>
    </source>
</reference>
<dbReference type="InterPro" id="IPR036637">
    <property type="entry name" value="Phosphohistidine_dom_sf"/>
</dbReference>
<feature type="domain" description="PEP-utilising enzyme mobile" evidence="1">
    <location>
        <begin position="669"/>
        <end position="739"/>
    </location>
</feature>
<dbReference type="InterPro" id="IPR008279">
    <property type="entry name" value="PEP-util_enz_mobile_dom"/>
</dbReference>
<accession>A0ABW2H0A7</accession>